<dbReference type="GO" id="GO:0008483">
    <property type="term" value="F:transaminase activity"/>
    <property type="evidence" value="ECO:0007669"/>
    <property type="project" value="UniProtKB-KW"/>
</dbReference>
<organism evidence="6 7">
    <name type="scientific">Rotaria magnacalcarata</name>
    <dbReference type="NCBI Taxonomy" id="392030"/>
    <lineage>
        <taxon>Eukaryota</taxon>
        <taxon>Metazoa</taxon>
        <taxon>Spiralia</taxon>
        <taxon>Gnathifera</taxon>
        <taxon>Rotifera</taxon>
        <taxon>Eurotatoria</taxon>
        <taxon>Bdelloidea</taxon>
        <taxon>Philodinida</taxon>
        <taxon>Philodinidae</taxon>
        <taxon>Rotaria</taxon>
    </lineage>
</organism>
<evidence type="ECO:0000256" key="2">
    <source>
        <dbReference type="ARBA" id="ARBA00011738"/>
    </source>
</evidence>
<comment type="cofactor">
    <cofactor evidence="1">
        <name>pyridoxal 5'-phosphate</name>
        <dbReference type="ChEBI" id="CHEBI:597326"/>
    </cofactor>
</comment>
<keyword evidence="4" id="KW-0808">Transferase</keyword>
<dbReference type="PANTHER" id="PTHR11751">
    <property type="entry name" value="ALANINE AMINOTRANSFERASE"/>
    <property type="match status" value="1"/>
</dbReference>
<keyword evidence="5" id="KW-0663">Pyridoxal phosphate</keyword>
<dbReference type="Gene3D" id="1.10.287.1970">
    <property type="match status" value="1"/>
</dbReference>
<comment type="caution">
    <text evidence="6">The sequence shown here is derived from an EMBL/GenBank/DDBJ whole genome shotgun (WGS) entry which is preliminary data.</text>
</comment>
<name>A0A8S2MB77_9BILA</name>
<proteinExistence type="predicted"/>
<evidence type="ECO:0000256" key="4">
    <source>
        <dbReference type="ARBA" id="ARBA00022679"/>
    </source>
</evidence>
<dbReference type="EMBL" id="CAJOBJ010002989">
    <property type="protein sequence ID" value="CAF3948875.1"/>
    <property type="molecule type" value="Genomic_DNA"/>
</dbReference>
<dbReference type="Gene3D" id="3.90.1150.10">
    <property type="entry name" value="Aspartate Aminotransferase, domain 1"/>
    <property type="match status" value="1"/>
</dbReference>
<evidence type="ECO:0000256" key="1">
    <source>
        <dbReference type="ARBA" id="ARBA00001933"/>
    </source>
</evidence>
<sequence>MLRINNRLLSLSSPRILAAVGVISRKEQKSHSTLTLQNLNPLVKEVEYAVRGPIVIRAGEIEKQLKGTHKFPFDRVIRANIGDCHASGNQVPLTYIRQVRRRIYFL</sequence>
<comment type="subunit">
    <text evidence="2">Homodimer.</text>
</comment>
<dbReference type="InterPro" id="IPR045088">
    <property type="entry name" value="ALAT1/2-like"/>
</dbReference>
<evidence type="ECO:0000256" key="5">
    <source>
        <dbReference type="ARBA" id="ARBA00022898"/>
    </source>
</evidence>
<evidence type="ECO:0000313" key="6">
    <source>
        <dbReference type="EMBL" id="CAF3948875.1"/>
    </source>
</evidence>
<dbReference type="InterPro" id="IPR015422">
    <property type="entry name" value="PyrdxlP-dep_Trfase_small"/>
</dbReference>
<dbReference type="AlphaFoldDB" id="A0A8S2MB77"/>
<evidence type="ECO:0000256" key="3">
    <source>
        <dbReference type="ARBA" id="ARBA00022576"/>
    </source>
</evidence>
<accession>A0A8S2MB77</accession>
<reference evidence="6" key="1">
    <citation type="submission" date="2021-02" db="EMBL/GenBank/DDBJ databases">
        <authorList>
            <person name="Nowell W R."/>
        </authorList>
    </citation>
    <scope>NUCLEOTIDE SEQUENCE</scope>
</reference>
<protein>
    <submittedName>
        <fullName evidence="6">Uncharacterized protein</fullName>
    </submittedName>
</protein>
<evidence type="ECO:0000313" key="7">
    <source>
        <dbReference type="Proteomes" id="UP000681720"/>
    </source>
</evidence>
<dbReference type="PANTHER" id="PTHR11751:SF29">
    <property type="entry name" value="ALANINE TRANSAMINASE"/>
    <property type="match status" value="1"/>
</dbReference>
<gene>
    <name evidence="6" type="ORF">GIL414_LOCUS8980</name>
</gene>
<dbReference type="Proteomes" id="UP000681720">
    <property type="component" value="Unassembled WGS sequence"/>
</dbReference>
<keyword evidence="3" id="KW-0032">Aminotransferase</keyword>